<dbReference type="InterPro" id="IPR045857">
    <property type="entry name" value="O16G_dom_2"/>
</dbReference>
<dbReference type="Gene3D" id="3.90.400.10">
    <property type="entry name" value="Oligo-1,6-glucosidase, Domain 2"/>
    <property type="match status" value="1"/>
</dbReference>
<dbReference type="Proteomes" id="UP000052979">
    <property type="component" value="Unassembled WGS sequence"/>
</dbReference>
<dbReference type="KEGG" id="rtc:APU90_02500"/>
<dbReference type="KEGG" id="rtx:TI83_03970"/>
<comment type="caution">
    <text evidence="2">The sequence shown here is derived from an EMBL/GenBank/DDBJ whole genome shotgun (WGS) entry which is preliminary data.</text>
</comment>
<evidence type="ECO:0000313" key="3">
    <source>
        <dbReference type="Proteomes" id="UP000052979"/>
    </source>
</evidence>
<name>A0A0C5BUJ6_9MICO</name>
<dbReference type="Gene3D" id="2.60.40.1180">
    <property type="entry name" value="Golgi alpha-mannosidase II"/>
    <property type="match status" value="1"/>
</dbReference>
<dbReference type="InterPro" id="IPR006047">
    <property type="entry name" value="GH13_cat_dom"/>
</dbReference>
<sequence length="639" mass="72175">MTQFPPPESSRAEDPTPEVLRDAVRRRLDERTLADSEFTARLNSHLPRLVELLATVYRDRADLVEQLVALVELAAVSWAERSDDLRALDRDREQHPDWFLSHTSLGGVCYVDRFAGDLDGLRAEIPYFLDLGLNYLHLMPIFDAPERESDGGYAVSSYRRVRPDLGEMEQVRLLAAELRAHGIALVVDFVFNHTSNEHEWARRAAAGEKRFEDYYWIFPDREQPDAYEQTTREIFPDDHPGSFVQLEDGRWVWATFHRYQWDLNYANPEVFRAMAGEMLFLANQGIEVLRMDAVAFIWKELGTTSESRPEAHLLLRAFNEVCRLAAPSLLFKSEAIVHPDEVLEYINVEECQLSYNPLQMALMWEALATRDVRLLSQALQRRHALPASTAWVNYVRGHDDIGWTFSDEDAAELGIDAAGHRRFLNDFYTGRFEGSYARGVPFQENPRTGDCRVSGTTASLAGIEAGDVYGVDRVLLVHSIALSTGGLPLIYLGDEVGQLNDYGYRDDPTTADDSRWVHRPRRSVQRYAERETPGTPASEIFGGLARLIAIRASVSLFAGTALTVFDAVNSHVLGYQRPGEGEALLVLANVSEQVQEVAPERFGGFDSLASDLVTETTLDLRDGVRLAPLQFVWLRVTPR</sequence>
<feature type="domain" description="Glycosyl hydrolase family 13 catalytic" evidence="1">
    <location>
        <begin position="110"/>
        <end position="530"/>
    </location>
</feature>
<dbReference type="InterPro" id="IPR013780">
    <property type="entry name" value="Glyco_hydro_b"/>
</dbReference>
<gene>
    <name evidence="2" type="ORF">VT73_05005</name>
</gene>
<dbReference type="eggNOG" id="COG0366">
    <property type="taxonomic scope" value="Bacteria"/>
</dbReference>
<organism evidence="2 3">
    <name type="scientific">Rathayibacter toxicus</name>
    <dbReference type="NCBI Taxonomy" id="145458"/>
    <lineage>
        <taxon>Bacteria</taxon>
        <taxon>Bacillati</taxon>
        <taxon>Actinomycetota</taxon>
        <taxon>Actinomycetes</taxon>
        <taxon>Micrococcales</taxon>
        <taxon>Microbacteriaceae</taxon>
        <taxon>Rathayibacter</taxon>
    </lineage>
</organism>
<proteinExistence type="predicted"/>
<dbReference type="EMBL" id="LBFI01000024">
    <property type="protein sequence ID" value="KKM46463.1"/>
    <property type="molecule type" value="Genomic_DNA"/>
</dbReference>
<dbReference type="InterPro" id="IPR044077">
    <property type="entry name" value="Amylosucrase"/>
</dbReference>
<dbReference type="SUPFAM" id="SSF51445">
    <property type="entry name" value="(Trans)glycosidases"/>
    <property type="match status" value="1"/>
</dbReference>
<dbReference type="CDD" id="cd11324">
    <property type="entry name" value="AmyAc_Amylosucrase"/>
    <property type="match status" value="1"/>
</dbReference>
<protein>
    <submittedName>
        <fullName evidence="2">Amylosucrase</fullName>
    </submittedName>
</protein>
<dbReference type="PATRIC" id="fig|145458.7.peg.918"/>
<evidence type="ECO:0000313" key="2">
    <source>
        <dbReference type="EMBL" id="KKM46463.1"/>
    </source>
</evidence>
<dbReference type="AlphaFoldDB" id="A0A0C5BUJ6"/>
<accession>A0A0C5BUJ6</accession>
<dbReference type="InterPro" id="IPR017853">
    <property type="entry name" value="GH"/>
</dbReference>
<dbReference type="SMART" id="SM00642">
    <property type="entry name" value="Aamy"/>
    <property type="match status" value="1"/>
</dbReference>
<dbReference type="Gene3D" id="1.10.1740.10">
    <property type="match status" value="1"/>
</dbReference>
<dbReference type="GO" id="GO:0005975">
    <property type="term" value="P:carbohydrate metabolic process"/>
    <property type="evidence" value="ECO:0007669"/>
    <property type="project" value="InterPro"/>
</dbReference>
<dbReference type="Gene3D" id="3.20.20.80">
    <property type="entry name" value="Glycosidases"/>
    <property type="match status" value="1"/>
</dbReference>
<dbReference type="Pfam" id="PF00128">
    <property type="entry name" value="Alpha-amylase"/>
    <property type="match status" value="1"/>
</dbReference>
<keyword evidence="3" id="KW-1185">Reference proteome</keyword>
<dbReference type="PANTHER" id="PTHR10357:SF213">
    <property type="entry name" value="ALPHA AMYLASE CATALYTIC REGION"/>
    <property type="match status" value="1"/>
</dbReference>
<evidence type="ECO:0000259" key="1">
    <source>
        <dbReference type="SMART" id="SM00642"/>
    </source>
</evidence>
<dbReference type="SUPFAM" id="SSF51011">
    <property type="entry name" value="Glycosyl hydrolase domain"/>
    <property type="match status" value="1"/>
</dbReference>
<reference evidence="2 3" key="1">
    <citation type="submission" date="2015-04" db="EMBL/GenBank/DDBJ databases">
        <title>Draft genome sequence of Rathayibacter toxicus strain FH-142 (AKA 70134 or CS 32), a Western Australian isolate.</title>
        <authorList>
            <consortium name="Consortium for Microbial Forensics and Genomics (microFORGE)"/>
            <person name="Knight B.M."/>
            <person name="Roberts D.P."/>
            <person name="Lin D."/>
            <person name="Hari K."/>
            <person name="Fletcher J."/>
            <person name="Melcher U."/>
            <person name="Blagden T."/>
            <person name="Luster D.G."/>
            <person name="Sechler A.J."/>
            <person name="Schneider W.L."/>
            <person name="Winegar R.A."/>
        </authorList>
    </citation>
    <scope>NUCLEOTIDE SEQUENCE [LARGE SCALE GENOMIC DNA]</scope>
    <source>
        <strain evidence="2 3">FH142</strain>
    </source>
</reference>
<dbReference type="STRING" id="145458.APU90_02500"/>
<dbReference type="PANTHER" id="PTHR10357">
    <property type="entry name" value="ALPHA-AMYLASE FAMILY MEMBER"/>
    <property type="match status" value="1"/>
</dbReference>
<dbReference type="GO" id="GO:0047669">
    <property type="term" value="F:amylosucrase activity"/>
    <property type="evidence" value="ECO:0007669"/>
    <property type="project" value="InterPro"/>
</dbReference>